<dbReference type="Proteomes" id="UP000290106">
    <property type="component" value="Unassembled WGS sequence"/>
</dbReference>
<proteinExistence type="inferred from homology"/>
<evidence type="ECO:0000256" key="4">
    <source>
        <dbReference type="ARBA" id="ARBA00022898"/>
    </source>
</evidence>
<evidence type="ECO:0000313" key="7">
    <source>
        <dbReference type="EMBL" id="RXS74777.1"/>
    </source>
</evidence>
<keyword evidence="4" id="KW-0663">Pyridoxal phosphate</keyword>
<gene>
    <name evidence="7" type="ORF">ETP43_05810</name>
</gene>
<keyword evidence="7" id="KW-0032">Aminotransferase</keyword>
<dbReference type="GO" id="GO:0016831">
    <property type="term" value="F:carboxy-lyase activity"/>
    <property type="evidence" value="ECO:0007669"/>
    <property type="project" value="UniProtKB-KW"/>
</dbReference>
<dbReference type="EMBL" id="SDKC01000001">
    <property type="protein sequence ID" value="RXS74777.1"/>
    <property type="molecule type" value="Genomic_DNA"/>
</dbReference>
<dbReference type="Pfam" id="PF03711">
    <property type="entry name" value="OKR_DC_1_C"/>
    <property type="match status" value="1"/>
</dbReference>
<evidence type="ECO:0000313" key="8">
    <source>
        <dbReference type="Proteomes" id="UP000290106"/>
    </source>
</evidence>
<comment type="similarity">
    <text evidence="2">Belongs to the Orn/Lys/Arg decarboxylase class-I family.</text>
</comment>
<dbReference type="CDD" id="cd00615">
    <property type="entry name" value="Orn_deC_like"/>
    <property type="match status" value="1"/>
</dbReference>
<dbReference type="Pfam" id="PF01276">
    <property type="entry name" value="OKR_DC_1"/>
    <property type="match status" value="1"/>
</dbReference>
<keyword evidence="8" id="KW-1185">Reference proteome</keyword>
<evidence type="ECO:0000259" key="6">
    <source>
        <dbReference type="PROSITE" id="PS00703"/>
    </source>
</evidence>
<dbReference type="Gene3D" id="3.40.640.10">
    <property type="entry name" value="Type I PLP-dependent aspartate aminotransferase-like (Major domain)"/>
    <property type="match status" value="1"/>
</dbReference>
<keyword evidence="5" id="KW-0456">Lyase</keyword>
<accession>A0A4Q1RGM3</accession>
<dbReference type="InterPro" id="IPR036633">
    <property type="entry name" value="Prn/Lys/Arg_de-COase_C_sf"/>
</dbReference>
<organism evidence="7 8">
    <name type="scientific">Blautia faecicola</name>
    <dbReference type="NCBI Taxonomy" id="2509240"/>
    <lineage>
        <taxon>Bacteria</taxon>
        <taxon>Bacillati</taxon>
        <taxon>Bacillota</taxon>
        <taxon>Clostridia</taxon>
        <taxon>Lachnospirales</taxon>
        <taxon>Lachnospiraceae</taxon>
        <taxon>Blautia</taxon>
    </lineage>
</organism>
<dbReference type="InterPro" id="IPR015421">
    <property type="entry name" value="PyrdxlP-dep_Trfase_major"/>
</dbReference>
<dbReference type="InterPro" id="IPR015424">
    <property type="entry name" value="PyrdxlP-dep_Trfase"/>
</dbReference>
<reference evidence="7 8" key="1">
    <citation type="submission" date="2019-01" db="EMBL/GenBank/DDBJ databases">
        <title>Blautia sp. nov. KGMB01111 isolated human feces.</title>
        <authorList>
            <person name="Park J.-E."/>
            <person name="Kim J.-S."/>
            <person name="Park S.-H."/>
        </authorList>
    </citation>
    <scope>NUCLEOTIDE SEQUENCE [LARGE SCALE GENOMIC DNA]</scope>
    <source>
        <strain evidence="7 8">KGMB01111</strain>
    </source>
</reference>
<dbReference type="AlphaFoldDB" id="A0A4Q1RGM3"/>
<protein>
    <submittedName>
        <fullName evidence="7">Aminotransferase class V-fold PLP-dependent enzyme</fullName>
    </submittedName>
</protein>
<evidence type="ECO:0000256" key="2">
    <source>
        <dbReference type="ARBA" id="ARBA00010671"/>
    </source>
</evidence>
<dbReference type="Gene3D" id="3.90.100.10">
    <property type="entry name" value="Orn/Lys/Arg decarboxylase, C-terminal domain"/>
    <property type="match status" value="1"/>
</dbReference>
<dbReference type="GO" id="GO:0008483">
    <property type="term" value="F:transaminase activity"/>
    <property type="evidence" value="ECO:0007669"/>
    <property type="project" value="UniProtKB-KW"/>
</dbReference>
<dbReference type="InterPro" id="IPR052357">
    <property type="entry name" value="Orn_Lys_Arg_decarboxylase-I"/>
</dbReference>
<feature type="domain" description="Orn/Lys/Arg decarboxylases family 1 pyridoxal-P attachment site" evidence="6">
    <location>
        <begin position="241"/>
        <end position="255"/>
    </location>
</feature>
<keyword evidence="3" id="KW-0210">Decarboxylase</keyword>
<dbReference type="PANTHER" id="PTHR43277:SF4">
    <property type="entry name" value="ARGININE DECARBOXYLASE"/>
    <property type="match status" value="1"/>
</dbReference>
<comment type="cofactor">
    <cofactor evidence="1">
        <name>pyridoxal 5'-phosphate</name>
        <dbReference type="ChEBI" id="CHEBI:597326"/>
    </cofactor>
</comment>
<dbReference type="InterPro" id="IPR008286">
    <property type="entry name" value="Prn/Lys/Arg_de-COase_C"/>
</dbReference>
<evidence type="ECO:0000256" key="1">
    <source>
        <dbReference type="ARBA" id="ARBA00001933"/>
    </source>
</evidence>
<dbReference type="SUPFAM" id="SSF55904">
    <property type="entry name" value="Ornithine decarboxylase C-terminal domain"/>
    <property type="match status" value="1"/>
</dbReference>
<evidence type="ECO:0000256" key="5">
    <source>
        <dbReference type="ARBA" id="ARBA00023239"/>
    </source>
</evidence>
<dbReference type="OrthoDB" id="9815233at2"/>
<dbReference type="SUPFAM" id="SSF53383">
    <property type="entry name" value="PLP-dependent transferases"/>
    <property type="match status" value="1"/>
</dbReference>
<dbReference type="PANTHER" id="PTHR43277">
    <property type="entry name" value="ARGININE DECARBOXYLASE"/>
    <property type="match status" value="1"/>
</dbReference>
<sequence length="504" mass="56407">MRWLFLFYADRRNRMEQRKTPLLDAIVDYTTDRPVYFKIPGHRYEKGISLRWRQWTGDGIFRFDLTEAEGLDDLHEPEGVIREAQELAAEVFHAKKTYFLVNGTTCGNEAMVLASVKEGEKIMVARNAHKSVLMGLTLSGAVPIYLMPKQDPATGLWGSLTPETVEEGFRQHPDCKAVFLVSPTYYGVCSDIRGIAEICHRHGAVLLVDEAHGGHLYFQKEGTATETLPLGAILQGADLCAQSMHKVTGSLTQSSLLHVGSDRVDLGGLENCLHMVQSTSPSYLLMTSLDAARYELALHGDEMLARGLKLAQMARETIKKIPGIFCVGEEARGEAIYDLDLVRLVISAEDLGLSGYQLADRLYEEYKIGMELSDDRYVVAVVTYANEESDMKRLAEALEDISRKETGKKQEDSVHAATRPVPEIPPMIDTPRQAFFKEKKRIPWREAKGQIAAEALIPYPPGIPLVNPGELVTEEIWEYMEEYRKKGLHFHGPSDASLDSFCVL</sequence>
<evidence type="ECO:0000256" key="3">
    <source>
        <dbReference type="ARBA" id="ARBA00022793"/>
    </source>
</evidence>
<dbReference type="PROSITE" id="PS00703">
    <property type="entry name" value="OKR_DC_1"/>
    <property type="match status" value="1"/>
</dbReference>
<comment type="caution">
    <text evidence="7">The sequence shown here is derived from an EMBL/GenBank/DDBJ whole genome shotgun (WGS) entry which is preliminary data.</text>
</comment>
<dbReference type="InterPro" id="IPR000310">
    <property type="entry name" value="Orn/Lys/Arg_deCO2ase_major_dom"/>
</dbReference>
<name>A0A4Q1RGM3_9FIRM</name>
<keyword evidence="7" id="KW-0808">Transferase</keyword>